<organism evidence="1 2">
    <name type="scientific">Rubellicoccus peritrichatus</name>
    <dbReference type="NCBI Taxonomy" id="3080537"/>
    <lineage>
        <taxon>Bacteria</taxon>
        <taxon>Pseudomonadati</taxon>
        <taxon>Verrucomicrobiota</taxon>
        <taxon>Opitutia</taxon>
        <taxon>Puniceicoccales</taxon>
        <taxon>Cerasicoccaceae</taxon>
        <taxon>Rubellicoccus</taxon>
    </lineage>
</organism>
<reference evidence="1 2" key="1">
    <citation type="submission" date="2023-10" db="EMBL/GenBank/DDBJ databases">
        <title>Rubellicoccus peritrichatus gen. nov., sp. nov., isolated from an algae of coral reef tank.</title>
        <authorList>
            <person name="Luo J."/>
        </authorList>
    </citation>
    <scope>NUCLEOTIDE SEQUENCE [LARGE SCALE GENOMIC DNA]</scope>
    <source>
        <strain evidence="1 2">CR14</strain>
    </source>
</reference>
<keyword evidence="1" id="KW-0808">Transferase</keyword>
<dbReference type="PANTHER" id="PTHR12526">
    <property type="entry name" value="GLYCOSYLTRANSFERASE"/>
    <property type="match status" value="1"/>
</dbReference>
<name>A0AAQ3LBF0_9BACT</name>
<dbReference type="SUPFAM" id="SSF53756">
    <property type="entry name" value="UDP-Glycosyltransferase/glycogen phosphorylase"/>
    <property type="match status" value="1"/>
</dbReference>
<keyword evidence="1" id="KW-0328">Glycosyltransferase</keyword>
<proteinExistence type="predicted"/>
<accession>A0AAQ3LBF0</accession>
<dbReference type="EMBL" id="CP136920">
    <property type="protein sequence ID" value="WOO41439.1"/>
    <property type="molecule type" value="Genomic_DNA"/>
</dbReference>
<dbReference type="CDD" id="cd03801">
    <property type="entry name" value="GT4_PimA-like"/>
    <property type="match status" value="1"/>
</dbReference>
<protein>
    <submittedName>
        <fullName evidence="1">Glycosyltransferase</fullName>
        <ecNumber evidence="1">2.4.-.-</ecNumber>
    </submittedName>
</protein>
<gene>
    <name evidence="1" type="ORF">RZN69_22695</name>
</gene>
<dbReference type="Proteomes" id="UP001304300">
    <property type="component" value="Chromosome"/>
</dbReference>
<dbReference type="Gene3D" id="3.40.50.2000">
    <property type="entry name" value="Glycogen Phosphorylase B"/>
    <property type="match status" value="2"/>
</dbReference>
<evidence type="ECO:0000313" key="2">
    <source>
        <dbReference type="Proteomes" id="UP001304300"/>
    </source>
</evidence>
<dbReference type="GO" id="GO:0016757">
    <property type="term" value="F:glycosyltransferase activity"/>
    <property type="evidence" value="ECO:0007669"/>
    <property type="project" value="UniProtKB-KW"/>
</dbReference>
<keyword evidence="2" id="KW-1185">Reference proteome</keyword>
<dbReference type="EC" id="2.4.-.-" evidence="1"/>
<dbReference type="Pfam" id="PF13692">
    <property type="entry name" value="Glyco_trans_1_4"/>
    <property type="match status" value="1"/>
</dbReference>
<dbReference type="RefSeq" id="WP_317833923.1">
    <property type="nucleotide sequence ID" value="NZ_CP136920.1"/>
</dbReference>
<dbReference type="AlphaFoldDB" id="A0AAQ3LBF0"/>
<sequence length="399" mass="44528">MKILAVTSELPYPPTHGGARLRQFEILKRIADEHEIHLVTFWESTEDRDLTPDLAKHFASVKALMKPPPRPSRTIADRFRVPHWRLTWTDEMLELIKEQVVAVKPDIAYVTPEHMAFYIDAFSGIPSWIDITDSGELFASSSLALSRSIKDYLRGVVYLNAVKSFERTWFPKYNGCSLVAQADADSIKKLCPDLAVHVVPNGVDTDFFSPTNVPSKSKRLVFTGTMDFAPNIDAVTWFCHEIFPLIRKKIPAIEFDIIGRVPSEEVTQLEKLDGVKVHGFVPDLREAVQRASVYVCPMRKGAGMKNKILEAMAMGVPIVSTASGATGIEFQDNVHGLIRDTAISFAEAVCDLVSTPQKGESLAKVARKAVCEHYSWDHSAELMSNCLSQLQKDSEKIAL</sequence>
<evidence type="ECO:0000313" key="1">
    <source>
        <dbReference type="EMBL" id="WOO41439.1"/>
    </source>
</evidence>